<name>A0AA39RZ80_ACESA</name>
<evidence type="ECO:0000313" key="2">
    <source>
        <dbReference type="Proteomes" id="UP001168877"/>
    </source>
</evidence>
<comment type="caution">
    <text evidence="1">The sequence shown here is derived from an EMBL/GenBank/DDBJ whole genome shotgun (WGS) entry which is preliminary data.</text>
</comment>
<evidence type="ECO:0008006" key="3">
    <source>
        <dbReference type="Google" id="ProtNLM"/>
    </source>
</evidence>
<dbReference type="EMBL" id="JAUESC010000384">
    <property type="protein sequence ID" value="KAK0581192.1"/>
    <property type="molecule type" value="Genomic_DNA"/>
</dbReference>
<reference evidence="1" key="1">
    <citation type="journal article" date="2022" name="Plant J.">
        <title>Strategies of tolerance reflected in two North American maple genomes.</title>
        <authorList>
            <person name="McEvoy S.L."/>
            <person name="Sezen U.U."/>
            <person name="Trouern-Trend A."/>
            <person name="McMahon S.M."/>
            <person name="Schaberg P.G."/>
            <person name="Yang J."/>
            <person name="Wegrzyn J.L."/>
            <person name="Swenson N.G."/>
        </authorList>
    </citation>
    <scope>NUCLEOTIDE SEQUENCE</scope>
    <source>
        <strain evidence="1">NS2018</strain>
    </source>
</reference>
<protein>
    <recommendedName>
        <fullName evidence="3">DUF4283 domain-containing protein</fullName>
    </recommendedName>
</protein>
<dbReference type="AlphaFoldDB" id="A0AA39RZ80"/>
<dbReference type="Proteomes" id="UP001168877">
    <property type="component" value="Unassembled WGS sequence"/>
</dbReference>
<proteinExistence type="predicted"/>
<keyword evidence="2" id="KW-1185">Reference proteome</keyword>
<reference evidence="1" key="2">
    <citation type="submission" date="2023-06" db="EMBL/GenBank/DDBJ databases">
        <authorList>
            <person name="Swenson N.G."/>
            <person name="Wegrzyn J.L."/>
            <person name="Mcevoy S.L."/>
        </authorList>
    </citation>
    <scope>NUCLEOTIDE SEQUENCE</scope>
    <source>
        <strain evidence="1">NS2018</strain>
        <tissue evidence="1">Leaf</tissue>
    </source>
</reference>
<accession>A0AA39RZ80</accession>
<evidence type="ECO:0000313" key="1">
    <source>
        <dbReference type="EMBL" id="KAK0581192.1"/>
    </source>
</evidence>
<gene>
    <name evidence="1" type="ORF">LWI29_011203</name>
</gene>
<organism evidence="1 2">
    <name type="scientific">Acer saccharum</name>
    <name type="common">Sugar maple</name>
    <dbReference type="NCBI Taxonomy" id="4024"/>
    <lineage>
        <taxon>Eukaryota</taxon>
        <taxon>Viridiplantae</taxon>
        <taxon>Streptophyta</taxon>
        <taxon>Embryophyta</taxon>
        <taxon>Tracheophyta</taxon>
        <taxon>Spermatophyta</taxon>
        <taxon>Magnoliopsida</taxon>
        <taxon>eudicotyledons</taxon>
        <taxon>Gunneridae</taxon>
        <taxon>Pentapetalae</taxon>
        <taxon>rosids</taxon>
        <taxon>malvids</taxon>
        <taxon>Sapindales</taxon>
        <taxon>Sapindaceae</taxon>
        <taxon>Hippocastanoideae</taxon>
        <taxon>Acereae</taxon>
        <taxon>Acer</taxon>
    </lineage>
</organism>
<sequence length="463" mass="51622">MARWSKVLNPQARLFWASVSGVPLSCWVEAFFRNLGWLLGEPLLIEDATLLRKSLDRGRILVLIPLGRAYPTKVRVMDGKDSFAVLISEEATPVDFDWLEKFLGLSQNTYPAVRNPFPKKKVNPEVARGQGGRCVPLSSYFKIALEKGKGIEGKQLALLNKAATWQTSERDIPNNGKVSGRRAKRIASVNCFKGWGGFRDRDRDPQVNRPIFKGESSNCIPYKPKIVGIVGCVLESQAQESEVRQGNGLLGVHSGLESTRSLTNALKGPSKGHSSVSSKAHDCSSCRVHMISIDSEVGVNKQNRDMETCHARIDTQLSEEGLIPISIEEVESDTIPSVDSLLKHPKNCSSRNRFLLFKSHNMKIINDKARSQAVLGKDIQMAVAGNEPWVLEEEIVKVIEKNVSLGFNFKSGQKADYDKSEWNLEEEITKVIETEVALGFDFKGLESDISKQIVMRELEDEQR</sequence>